<dbReference type="InterPro" id="IPR037523">
    <property type="entry name" value="VOC_core"/>
</dbReference>
<proteinExistence type="predicted"/>
<dbReference type="STRING" id="1443111.Z949_851"/>
<dbReference type="InterPro" id="IPR029068">
    <property type="entry name" value="Glyas_Bleomycin-R_OHBP_Dase"/>
</dbReference>
<evidence type="ECO:0000313" key="3">
    <source>
        <dbReference type="Proteomes" id="UP000284407"/>
    </source>
</evidence>
<protein>
    <recommendedName>
        <fullName evidence="1">VOC domain-containing protein</fullName>
    </recommendedName>
</protein>
<dbReference type="SUPFAM" id="SSF54593">
    <property type="entry name" value="Glyoxalase/Bleomycin resistance protein/Dihydroxybiphenyl dioxygenase"/>
    <property type="match status" value="1"/>
</dbReference>
<dbReference type="Pfam" id="PF00903">
    <property type="entry name" value="Glyoxalase"/>
    <property type="match status" value="1"/>
</dbReference>
<organism evidence="2 3">
    <name type="scientific">Sulfitobacter guttiformis</name>
    <dbReference type="NCBI Taxonomy" id="74349"/>
    <lineage>
        <taxon>Bacteria</taxon>
        <taxon>Pseudomonadati</taxon>
        <taxon>Pseudomonadota</taxon>
        <taxon>Alphaproteobacteria</taxon>
        <taxon>Rhodobacterales</taxon>
        <taxon>Roseobacteraceae</taxon>
        <taxon>Sulfitobacter</taxon>
    </lineage>
</organism>
<accession>A0A420DJX0</accession>
<name>A0A420DJX0_9RHOB</name>
<dbReference type="PROSITE" id="PS51819">
    <property type="entry name" value="VOC"/>
    <property type="match status" value="1"/>
</dbReference>
<evidence type="ECO:0000259" key="1">
    <source>
        <dbReference type="PROSITE" id="PS51819"/>
    </source>
</evidence>
<evidence type="ECO:0000313" key="2">
    <source>
        <dbReference type="EMBL" id="RKE94485.1"/>
    </source>
</evidence>
<gene>
    <name evidence="2" type="ORF">C8N30_3613</name>
</gene>
<dbReference type="OrthoDB" id="9798430at2"/>
<dbReference type="EMBL" id="RAQK01000002">
    <property type="protein sequence ID" value="RKE94485.1"/>
    <property type="molecule type" value="Genomic_DNA"/>
</dbReference>
<dbReference type="Gene3D" id="3.10.180.10">
    <property type="entry name" value="2,3-Dihydroxybiphenyl 1,2-Dioxygenase, domain 1"/>
    <property type="match status" value="1"/>
</dbReference>
<comment type="caution">
    <text evidence="2">The sequence shown here is derived from an EMBL/GenBank/DDBJ whole genome shotgun (WGS) entry which is preliminary data.</text>
</comment>
<dbReference type="PANTHER" id="PTHR36503:SF1">
    <property type="entry name" value="BLR2520 PROTEIN"/>
    <property type="match status" value="1"/>
</dbReference>
<dbReference type="AlphaFoldDB" id="A0A420DJX0"/>
<dbReference type="InterPro" id="IPR004360">
    <property type="entry name" value="Glyas_Fos-R_dOase_dom"/>
</dbReference>
<dbReference type="Proteomes" id="UP000284407">
    <property type="component" value="Unassembled WGS sequence"/>
</dbReference>
<feature type="domain" description="VOC" evidence="1">
    <location>
        <begin position="4"/>
        <end position="125"/>
    </location>
</feature>
<keyword evidence="3" id="KW-1185">Reference proteome</keyword>
<sequence>MEQRISLNTLGVTDMERLTAFYEALGWSRASSEKGIIAFDLIGQTLSLYSIEKLAEDIGVSVAQMGRGALTFSYNTRKKAEVTPLLARAEATGGRIFRLAFDVFLGGNIGYFADPEGNILEIAYSPHSPLSDDGAFRWNGY</sequence>
<reference evidence="2 3" key="1">
    <citation type="submission" date="2018-09" db="EMBL/GenBank/DDBJ databases">
        <title>Genomic Encyclopedia of Archaeal and Bacterial Type Strains, Phase II (KMG-II): from individual species to whole genera.</title>
        <authorList>
            <person name="Goeker M."/>
        </authorList>
    </citation>
    <scope>NUCLEOTIDE SEQUENCE [LARGE SCALE GENOMIC DNA]</scope>
    <source>
        <strain evidence="2 3">DSM 11458</strain>
    </source>
</reference>
<dbReference type="PANTHER" id="PTHR36503">
    <property type="entry name" value="BLR2520 PROTEIN"/>
    <property type="match status" value="1"/>
</dbReference>
<dbReference type="RefSeq" id="WP_025061481.1">
    <property type="nucleotide sequence ID" value="NZ_RAQK01000002.1"/>
</dbReference>